<evidence type="ECO:0000313" key="1">
    <source>
        <dbReference type="EMBL" id="PSU24718.1"/>
    </source>
</evidence>
<accession>A0A2T3JPZ2</accession>
<organism evidence="2 4">
    <name type="scientific">Photobacterium phosphoreum</name>
    <dbReference type="NCBI Taxonomy" id="659"/>
    <lineage>
        <taxon>Bacteria</taxon>
        <taxon>Pseudomonadati</taxon>
        <taxon>Pseudomonadota</taxon>
        <taxon>Gammaproteobacteria</taxon>
        <taxon>Vibrionales</taxon>
        <taxon>Vibrionaceae</taxon>
        <taxon>Photobacterium</taxon>
    </lineage>
</organism>
<dbReference type="AlphaFoldDB" id="A0A2T3JPZ2"/>
<dbReference type="Proteomes" id="UP000241405">
    <property type="component" value="Unassembled WGS sequence"/>
</dbReference>
<dbReference type="EMBL" id="PYMO01000011">
    <property type="protein sequence ID" value="PSU24718.1"/>
    <property type="molecule type" value="Genomic_DNA"/>
</dbReference>
<gene>
    <name evidence="2" type="ORF">C9J18_13005</name>
    <name evidence="1" type="ORF">CTM96_12325</name>
</gene>
<protein>
    <submittedName>
        <fullName evidence="2">Uncharacterized protein</fullName>
    </submittedName>
</protein>
<evidence type="ECO:0000313" key="2">
    <source>
        <dbReference type="EMBL" id="PSU51108.1"/>
    </source>
</evidence>
<dbReference type="RefSeq" id="WP_107191644.1">
    <property type="nucleotide sequence ID" value="NZ_PYMN01000038.1"/>
</dbReference>
<comment type="caution">
    <text evidence="2">The sequence shown here is derived from an EMBL/GenBank/DDBJ whole genome shotgun (WGS) entry which is preliminary data.</text>
</comment>
<sequence length="126" mass="14622">MVYIMHAEYCNTDYELSKKRNILFTAMTRTKAWLRICGVGSYFDGILSEYNNVVENDFSLDFRYPTEIERQKMRVVNRDMTSSEKRRVNAAKRSAENLSNLLDGEVSLEDIPEDIRKALLAKLTQG</sequence>
<dbReference type="Proteomes" id="UP000241618">
    <property type="component" value="Unassembled WGS sequence"/>
</dbReference>
<name>A0A2T3JPZ2_PHOPO</name>
<reference evidence="3 4" key="1">
    <citation type="submission" date="2018-03" db="EMBL/GenBank/DDBJ databases">
        <title>Whole genome sequencing of Histamine producing bacteria.</title>
        <authorList>
            <person name="Butler K."/>
        </authorList>
    </citation>
    <scope>NUCLEOTIDE SEQUENCE [LARGE SCALE GENOMIC DNA]</scope>
    <source>
        <strain evidence="2 4">FS-6.1</strain>
        <strain evidence="1 3">FS-6.2</strain>
    </source>
</reference>
<evidence type="ECO:0000313" key="3">
    <source>
        <dbReference type="Proteomes" id="UP000241405"/>
    </source>
</evidence>
<evidence type="ECO:0000313" key="4">
    <source>
        <dbReference type="Proteomes" id="UP000241618"/>
    </source>
</evidence>
<dbReference type="EMBL" id="PYMP01000012">
    <property type="protein sequence ID" value="PSU51108.1"/>
    <property type="molecule type" value="Genomic_DNA"/>
</dbReference>
<keyword evidence="3" id="KW-1185">Reference proteome</keyword>
<proteinExistence type="predicted"/>